<keyword evidence="11" id="KW-1185">Reference proteome</keyword>
<feature type="chain" id="PRO_5016844488" description="L,D-TPase catalytic domain-containing protein" evidence="8">
    <location>
        <begin position="21"/>
        <end position="414"/>
    </location>
</feature>
<keyword evidence="4 7" id="KW-0133">Cell shape</keyword>
<dbReference type="SUPFAM" id="SSF141523">
    <property type="entry name" value="L,D-transpeptidase catalytic domain-like"/>
    <property type="match status" value="1"/>
</dbReference>
<dbReference type="PANTHER" id="PTHR41533:SF2">
    <property type="entry name" value="BLR7131 PROTEIN"/>
    <property type="match status" value="1"/>
</dbReference>
<keyword evidence="6 7" id="KW-0961">Cell wall biogenesis/degradation</keyword>
<evidence type="ECO:0000256" key="8">
    <source>
        <dbReference type="SAM" id="SignalP"/>
    </source>
</evidence>
<dbReference type="RefSeq" id="WP_114696746.1">
    <property type="nucleotide sequence ID" value="NZ_QQOH01000004.1"/>
</dbReference>
<comment type="caution">
    <text evidence="10">The sequence shown here is derived from an EMBL/GenBank/DDBJ whole genome shotgun (WGS) entry which is preliminary data.</text>
</comment>
<dbReference type="SUPFAM" id="SSF47090">
    <property type="entry name" value="PGBD-like"/>
    <property type="match status" value="1"/>
</dbReference>
<evidence type="ECO:0000313" key="10">
    <source>
        <dbReference type="EMBL" id="RDE19123.1"/>
    </source>
</evidence>
<gene>
    <name evidence="10" type="ORF">DV711_16175</name>
</gene>
<sequence>MCQRVTLALCLVLLSAVSTAQTRTVLPNPVAMPPSSRAAEAQIPITTVSSNPRSFGSLIEAAEFYSELPQRGWQPVAGGPLLRQGESGPRVESLRQMLRLYGDYQLPSDRRVLLAYFDPDLEAALIRFQRRHGLKPDGILGPDSLQAMNVAPTQRAYQLLVNHERQLALRRIAPSRYVQVNVPGFQLRVFDRQQPVMEMKAIVGRRSRQTPTLQSEIRSLVLNPAWNVPKSIAYKDILPKWRDDRDYLDRHNMKIVSGWGQQKVWVDQQQADPEQLYRGREYLRLYQLPGANNALGQIKFDFPNPYAVYLHDTPSKSLFASHQRAFSSGCVRLEDPQRLATYLLGMQRLKKPLHQMLADSGTRRIRLSRPVGLYLTYWTAWLDPQQRLQLREDIYRQDPAKPSLGEADEIAMLN</sequence>
<feature type="active site" description="Nucleophile" evidence="7">
    <location>
        <position position="330"/>
    </location>
</feature>
<dbReference type="PANTHER" id="PTHR41533">
    <property type="entry name" value="L,D-TRANSPEPTIDASE HI_1667-RELATED"/>
    <property type="match status" value="1"/>
</dbReference>
<dbReference type="PROSITE" id="PS52029">
    <property type="entry name" value="LD_TPASE"/>
    <property type="match status" value="1"/>
</dbReference>
<dbReference type="InterPro" id="IPR036365">
    <property type="entry name" value="PGBD-like_sf"/>
</dbReference>
<accession>A0A369WCT8</accession>
<keyword evidence="3" id="KW-0808">Transferase</keyword>
<dbReference type="UniPathway" id="UPA00219"/>
<feature type="domain" description="L,D-TPase catalytic" evidence="9">
    <location>
        <begin position="176"/>
        <end position="356"/>
    </location>
</feature>
<dbReference type="GO" id="GO:0009252">
    <property type="term" value="P:peptidoglycan biosynthetic process"/>
    <property type="evidence" value="ECO:0007669"/>
    <property type="project" value="UniProtKB-UniPathway"/>
</dbReference>
<comment type="pathway">
    <text evidence="1 7">Cell wall biogenesis; peptidoglycan biosynthesis.</text>
</comment>
<dbReference type="Pfam" id="PF03734">
    <property type="entry name" value="YkuD"/>
    <property type="match status" value="1"/>
</dbReference>
<name>A0A369WCT8_9GAMM</name>
<feature type="signal peptide" evidence="8">
    <location>
        <begin position="1"/>
        <end position="20"/>
    </location>
</feature>
<dbReference type="GO" id="GO:0016740">
    <property type="term" value="F:transferase activity"/>
    <property type="evidence" value="ECO:0007669"/>
    <property type="project" value="UniProtKB-KW"/>
</dbReference>
<keyword evidence="5 7" id="KW-0573">Peptidoglycan synthesis</keyword>
<reference evidence="10 11" key="1">
    <citation type="submission" date="2018-07" db="EMBL/GenBank/DDBJ databases">
        <title>Motiliproteus coralliicola sp. nov., a bacterium isolated from Coral.</title>
        <authorList>
            <person name="Wang G."/>
        </authorList>
    </citation>
    <scope>NUCLEOTIDE SEQUENCE [LARGE SCALE GENOMIC DNA]</scope>
    <source>
        <strain evidence="10 11">C34</strain>
    </source>
</reference>
<dbReference type="InterPro" id="IPR052905">
    <property type="entry name" value="LD-transpeptidase_YkuD-like"/>
</dbReference>
<dbReference type="InterPro" id="IPR005490">
    <property type="entry name" value="LD_TPept_cat_dom"/>
</dbReference>
<dbReference type="InterPro" id="IPR038063">
    <property type="entry name" value="Transpep_catalytic_dom"/>
</dbReference>
<dbReference type="EMBL" id="QQOH01000004">
    <property type="protein sequence ID" value="RDE19123.1"/>
    <property type="molecule type" value="Genomic_DNA"/>
</dbReference>
<keyword evidence="8" id="KW-0732">Signal</keyword>
<dbReference type="AlphaFoldDB" id="A0A369WCT8"/>
<dbReference type="OrthoDB" id="9778545at2"/>
<evidence type="ECO:0000256" key="1">
    <source>
        <dbReference type="ARBA" id="ARBA00004752"/>
    </source>
</evidence>
<proteinExistence type="inferred from homology"/>
<evidence type="ECO:0000256" key="5">
    <source>
        <dbReference type="ARBA" id="ARBA00022984"/>
    </source>
</evidence>
<evidence type="ECO:0000256" key="4">
    <source>
        <dbReference type="ARBA" id="ARBA00022960"/>
    </source>
</evidence>
<dbReference type="InterPro" id="IPR002477">
    <property type="entry name" value="Peptidoglycan-bd-like"/>
</dbReference>
<evidence type="ECO:0000256" key="6">
    <source>
        <dbReference type="ARBA" id="ARBA00023316"/>
    </source>
</evidence>
<protein>
    <recommendedName>
        <fullName evidence="9">L,D-TPase catalytic domain-containing protein</fullName>
    </recommendedName>
</protein>
<dbReference type="InterPro" id="IPR036366">
    <property type="entry name" value="PGBDSf"/>
</dbReference>
<dbReference type="GO" id="GO:0071555">
    <property type="term" value="P:cell wall organization"/>
    <property type="evidence" value="ECO:0007669"/>
    <property type="project" value="UniProtKB-UniRule"/>
</dbReference>
<dbReference type="Proteomes" id="UP000253769">
    <property type="component" value="Unassembled WGS sequence"/>
</dbReference>
<evidence type="ECO:0000259" key="9">
    <source>
        <dbReference type="PROSITE" id="PS52029"/>
    </source>
</evidence>
<dbReference type="Pfam" id="PF01471">
    <property type="entry name" value="PG_binding_1"/>
    <property type="match status" value="1"/>
</dbReference>
<dbReference type="Gene3D" id="2.40.440.10">
    <property type="entry name" value="L,D-transpeptidase catalytic domain-like"/>
    <property type="match status" value="1"/>
</dbReference>
<evidence type="ECO:0000256" key="2">
    <source>
        <dbReference type="ARBA" id="ARBA00005992"/>
    </source>
</evidence>
<dbReference type="GO" id="GO:0008360">
    <property type="term" value="P:regulation of cell shape"/>
    <property type="evidence" value="ECO:0007669"/>
    <property type="project" value="UniProtKB-UniRule"/>
</dbReference>
<organism evidence="10 11">
    <name type="scientific">Motiliproteus coralliicola</name>
    <dbReference type="NCBI Taxonomy" id="2283196"/>
    <lineage>
        <taxon>Bacteria</taxon>
        <taxon>Pseudomonadati</taxon>
        <taxon>Pseudomonadota</taxon>
        <taxon>Gammaproteobacteria</taxon>
        <taxon>Oceanospirillales</taxon>
        <taxon>Oceanospirillaceae</taxon>
        <taxon>Motiliproteus</taxon>
    </lineage>
</organism>
<feature type="active site" description="Proton donor/acceptor" evidence="7">
    <location>
        <position position="311"/>
    </location>
</feature>
<evidence type="ECO:0000313" key="11">
    <source>
        <dbReference type="Proteomes" id="UP000253769"/>
    </source>
</evidence>
<evidence type="ECO:0000256" key="7">
    <source>
        <dbReference type="PROSITE-ProRule" id="PRU01373"/>
    </source>
</evidence>
<dbReference type="Gene3D" id="1.10.101.10">
    <property type="entry name" value="PGBD-like superfamily/PGBD"/>
    <property type="match status" value="1"/>
</dbReference>
<comment type="similarity">
    <text evidence="2">Belongs to the YkuD family.</text>
</comment>
<dbReference type="GO" id="GO:0004180">
    <property type="term" value="F:carboxypeptidase activity"/>
    <property type="evidence" value="ECO:0007669"/>
    <property type="project" value="UniProtKB-ARBA"/>
</dbReference>
<dbReference type="CDD" id="cd16913">
    <property type="entry name" value="YkuD_like"/>
    <property type="match status" value="1"/>
</dbReference>
<evidence type="ECO:0000256" key="3">
    <source>
        <dbReference type="ARBA" id="ARBA00022679"/>
    </source>
</evidence>